<dbReference type="PANTHER" id="PTHR12110:SF48">
    <property type="entry name" value="BLL3656 PROTEIN"/>
    <property type="match status" value="1"/>
</dbReference>
<dbReference type="Pfam" id="PF01261">
    <property type="entry name" value="AP_endonuc_2"/>
    <property type="match status" value="1"/>
</dbReference>
<sequence>MTGKNGIELLAAFFTLGGDVYPFGPTEISPIPFKDRVEAAAKVGYKGMGLIHADVQATAAQIGLKEMKRIVDDNDIKYLEYEFLSGWYLDGERRAKSDVMRTEMLDVAQRLGVRNLKIAPGLGSDLYAPTEAEMTPDVDRMREAFAGVCRDAAEYGVRVVMEIMPFSNVRTLEVARAIVEGADQPNGGLLIDIWHMARGGIPYKDIEKIPSRFIGSIELDDADAEVKGLLWEDTIYHRRLPGEGVLKPKEFIQAVENAGYEGPWGVEIISETYRKLPLAEQAKRSFETTAAQFK</sequence>
<proteinExistence type="predicted"/>
<evidence type="ECO:0000313" key="3">
    <source>
        <dbReference type="Proteomes" id="UP000238523"/>
    </source>
</evidence>
<dbReference type="PANTHER" id="PTHR12110">
    <property type="entry name" value="HYDROXYPYRUVATE ISOMERASE"/>
    <property type="match status" value="1"/>
</dbReference>
<feature type="domain" description="Xylose isomerase-like TIM barrel" evidence="1">
    <location>
        <begin position="37"/>
        <end position="287"/>
    </location>
</feature>
<dbReference type="InterPro" id="IPR013022">
    <property type="entry name" value="Xyl_isomerase-like_TIM-brl"/>
</dbReference>
<dbReference type="Proteomes" id="UP000238523">
    <property type="component" value="Plasmid pRLN2"/>
</dbReference>
<dbReference type="InterPro" id="IPR036237">
    <property type="entry name" value="Xyl_isomerase-like_sf"/>
</dbReference>
<reference evidence="2 3" key="1">
    <citation type="submission" date="2017-11" db="EMBL/GenBank/DDBJ databases">
        <title>Complete genome of Rhizobium leguminosarum Norway, an ineffective micro-symbiont.</title>
        <authorList>
            <person name="Hoffrichter A."/>
            <person name="Liang J."/>
            <person name="Brachmann A."/>
            <person name="Marin M."/>
        </authorList>
    </citation>
    <scope>NUCLEOTIDE SEQUENCE [LARGE SCALE GENOMIC DNA]</scope>
    <source>
        <strain evidence="2 3">Norway</strain>
        <plasmid evidence="3">Plasmid prln2</plasmid>
    </source>
</reference>
<gene>
    <name evidence="2" type="ORF">CUJ84_pRLN2000271</name>
</gene>
<dbReference type="GO" id="GO:0016853">
    <property type="term" value="F:isomerase activity"/>
    <property type="evidence" value="ECO:0007669"/>
    <property type="project" value="UniProtKB-KW"/>
</dbReference>
<name>A0A2K9ZEZ0_RHILE</name>
<dbReference type="EMBL" id="CP025014">
    <property type="protein sequence ID" value="AUW46814.1"/>
    <property type="molecule type" value="Genomic_DNA"/>
</dbReference>
<keyword evidence="2" id="KW-0614">Plasmid</keyword>
<dbReference type="AlphaFoldDB" id="A0A2K9ZEZ0"/>
<evidence type="ECO:0000259" key="1">
    <source>
        <dbReference type="Pfam" id="PF01261"/>
    </source>
</evidence>
<dbReference type="SUPFAM" id="SSF51658">
    <property type="entry name" value="Xylose isomerase-like"/>
    <property type="match status" value="1"/>
</dbReference>
<keyword evidence="2" id="KW-0413">Isomerase</keyword>
<protein>
    <submittedName>
        <fullName evidence="2">Xylose isomerase</fullName>
    </submittedName>
</protein>
<dbReference type="Gene3D" id="3.20.20.150">
    <property type="entry name" value="Divalent-metal-dependent TIM barrel enzymes"/>
    <property type="match status" value="1"/>
</dbReference>
<evidence type="ECO:0000313" key="2">
    <source>
        <dbReference type="EMBL" id="AUW46814.1"/>
    </source>
</evidence>
<dbReference type="InterPro" id="IPR050312">
    <property type="entry name" value="IolE/XylAMocC-like"/>
</dbReference>
<accession>A0A2K9ZEZ0</accession>
<geneLocation type="plasmid" evidence="3">
    <name>prln2</name>
</geneLocation>
<organism evidence="2 3">
    <name type="scientific">Rhizobium leguminosarum</name>
    <dbReference type="NCBI Taxonomy" id="384"/>
    <lineage>
        <taxon>Bacteria</taxon>
        <taxon>Pseudomonadati</taxon>
        <taxon>Pseudomonadota</taxon>
        <taxon>Alphaproteobacteria</taxon>
        <taxon>Hyphomicrobiales</taxon>
        <taxon>Rhizobiaceae</taxon>
        <taxon>Rhizobium/Agrobacterium group</taxon>
        <taxon>Rhizobium</taxon>
    </lineage>
</organism>
<dbReference type="RefSeq" id="WP_105009399.1">
    <property type="nucleotide sequence ID" value="NZ_CP025014.1"/>
</dbReference>